<accession>A0A0E9PXR5</accession>
<sequence>MAMPHKVQIPRKHQLCTGYTVNYTKTRLLCNILSVNI</sequence>
<proteinExistence type="predicted"/>
<reference evidence="1" key="1">
    <citation type="submission" date="2014-11" db="EMBL/GenBank/DDBJ databases">
        <authorList>
            <person name="Amaro Gonzalez C."/>
        </authorList>
    </citation>
    <scope>NUCLEOTIDE SEQUENCE</scope>
</reference>
<protein>
    <submittedName>
        <fullName evidence="1">Uncharacterized protein</fullName>
    </submittedName>
</protein>
<dbReference type="AlphaFoldDB" id="A0A0E9PXR5"/>
<reference evidence="1" key="2">
    <citation type="journal article" date="2015" name="Fish Shellfish Immunol.">
        <title>Early steps in the European eel (Anguilla anguilla)-Vibrio vulnificus interaction in the gills: Role of the RtxA13 toxin.</title>
        <authorList>
            <person name="Callol A."/>
            <person name="Pajuelo D."/>
            <person name="Ebbesson L."/>
            <person name="Teles M."/>
            <person name="MacKenzie S."/>
            <person name="Amaro C."/>
        </authorList>
    </citation>
    <scope>NUCLEOTIDE SEQUENCE</scope>
</reference>
<evidence type="ECO:0000313" key="1">
    <source>
        <dbReference type="EMBL" id="JAH08678.1"/>
    </source>
</evidence>
<organism evidence="1">
    <name type="scientific">Anguilla anguilla</name>
    <name type="common">European freshwater eel</name>
    <name type="synonym">Muraena anguilla</name>
    <dbReference type="NCBI Taxonomy" id="7936"/>
    <lineage>
        <taxon>Eukaryota</taxon>
        <taxon>Metazoa</taxon>
        <taxon>Chordata</taxon>
        <taxon>Craniata</taxon>
        <taxon>Vertebrata</taxon>
        <taxon>Euteleostomi</taxon>
        <taxon>Actinopterygii</taxon>
        <taxon>Neopterygii</taxon>
        <taxon>Teleostei</taxon>
        <taxon>Anguilliformes</taxon>
        <taxon>Anguillidae</taxon>
        <taxon>Anguilla</taxon>
    </lineage>
</organism>
<dbReference type="EMBL" id="GBXM01099899">
    <property type="protein sequence ID" value="JAH08678.1"/>
    <property type="molecule type" value="Transcribed_RNA"/>
</dbReference>
<name>A0A0E9PXR5_ANGAN</name>